<dbReference type="PANTHER" id="PTHR11014">
    <property type="entry name" value="PEPTIDASE M20 FAMILY MEMBER"/>
    <property type="match status" value="1"/>
</dbReference>
<dbReference type="Pfam" id="PF07687">
    <property type="entry name" value="M20_dimer"/>
    <property type="match status" value="1"/>
</dbReference>
<feature type="binding site" evidence="1">
    <location>
        <position position="345"/>
    </location>
    <ligand>
        <name>Mn(2+)</name>
        <dbReference type="ChEBI" id="CHEBI:29035"/>
        <label>2</label>
    </ligand>
</feature>
<dbReference type="Gene3D" id="3.30.70.360">
    <property type="match status" value="1"/>
</dbReference>
<keyword evidence="1" id="KW-0479">Metal-binding</keyword>
<dbReference type="SUPFAM" id="SSF53187">
    <property type="entry name" value="Zn-dependent exopeptidases"/>
    <property type="match status" value="1"/>
</dbReference>
<keyword evidence="4" id="KW-1185">Reference proteome</keyword>
<dbReference type="Pfam" id="PF01546">
    <property type="entry name" value="Peptidase_M20"/>
    <property type="match status" value="1"/>
</dbReference>
<keyword evidence="1" id="KW-0464">Manganese</keyword>
<reference evidence="3 4" key="1">
    <citation type="submission" date="2018-06" db="EMBL/GenBank/DDBJ databases">
        <title>Genomic Encyclopedia of Type Strains, Phase IV (KMG-IV): sequencing the most valuable type-strain genomes for metagenomic binning, comparative biology and taxonomic classification.</title>
        <authorList>
            <person name="Goeker M."/>
        </authorList>
    </citation>
    <scope>NUCLEOTIDE SEQUENCE [LARGE SCALE GENOMIC DNA]</scope>
    <source>
        <strain evidence="3 4">DSM 5</strain>
    </source>
</reference>
<dbReference type="InterPro" id="IPR036264">
    <property type="entry name" value="Bact_exopeptidase_dim_dom"/>
</dbReference>
<organism evidence="3 4">
    <name type="scientific">Psychrobacillus insolitus</name>
    <dbReference type="NCBI Taxonomy" id="1461"/>
    <lineage>
        <taxon>Bacteria</taxon>
        <taxon>Bacillati</taxon>
        <taxon>Bacillota</taxon>
        <taxon>Bacilli</taxon>
        <taxon>Bacillales</taxon>
        <taxon>Bacillaceae</taxon>
        <taxon>Psychrobacillus</taxon>
    </lineage>
</organism>
<dbReference type="GO" id="GO:0016787">
    <property type="term" value="F:hydrolase activity"/>
    <property type="evidence" value="ECO:0007669"/>
    <property type="project" value="UniProtKB-KW"/>
</dbReference>
<feature type="binding site" evidence="1">
    <location>
        <position position="126"/>
    </location>
    <ligand>
        <name>Mn(2+)</name>
        <dbReference type="ChEBI" id="CHEBI:29035"/>
        <label>2</label>
    </ligand>
</feature>
<dbReference type="PIRSF" id="PIRSF005962">
    <property type="entry name" value="Pept_M20D_amidohydro"/>
    <property type="match status" value="1"/>
</dbReference>
<dbReference type="RefSeq" id="WP_111439723.1">
    <property type="nucleotide sequence ID" value="NZ_QKZI01000004.1"/>
</dbReference>
<dbReference type="OrthoDB" id="9776731at2"/>
<accession>A0A2W7ME76</accession>
<dbReference type="SUPFAM" id="SSF55031">
    <property type="entry name" value="Bacterial exopeptidase dimerisation domain"/>
    <property type="match status" value="1"/>
</dbReference>
<feature type="domain" description="Peptidase M20 dimerisation" evidence="2">
    <location>
        <begin position="170"/>
        <end position="265"/>
    </location>
</feature>
<dbReference type="InterPro" id="IPR017439">
    <property type="entry name" value="Amidohydrolase"/>
</dbReference>
<comment type="caution">
    <text evidence="3">The sequence shown here is derived from an EMBL/GenBank/DDBJ whole genome shotgun (WGS) entry which is preliminary data.</text>
</comment>
<keyword evidence="3" id="KW-0378">Hydrolase</keyword>
<name>A0A2W7ME76_9BACI</name>
<sequence>MKQALLNIKPTVESLFQHLHANPELSWKEFLTTAYLKDFLTREGFHVTTFNDSTGLVVTVGSGKPCVGLRTDMDALWQEVDGEFKANHSCGHDAHMTMAVGTLLLLKQLGIPKQGTLKVLFQPAEEQGTGALSYIDKGLVDDIDYLYGVHLRPIQEIRNGFAAPAILHGAAKLISGKIHGVEAHGARPHLGVNAIEVGAQIVQAIQAIYLDPMMSYSAKLTKFQAGGQSTNIIPGNAEFSMDVRAQSNAAMNELIAKVEHVIRSVATLNNITIDFQIDTEIAAAEVDDSAVELMKVAIIDTIGQNYYVPPIVTPGGEDFHFYTLKRPSIKATMLGLGCDLTPGLHHPTMTFNQESMLIGIEILARTIMGTFQTKEYLT</sequence>
<evidence type="ECO:0000256" key="1">
    <source>
        <dbReference type="PIRSR" id="PIRSR005962-1"/>
    </source>
</evidence>
<dbReference type="InterPro" id="IPR011650">
    <property type="entry name" value="Peptidase_M20_dimer"/>
</dbReference>
<dbReference type="InterPro" id="IPR002933">
    <property type="entry name" value="Peptidase_M20"/>
</dbReference>
<feature type="binding site" evidence="1">
    <location>
        <position position="92"/>
    </location>
    <ligand>
        <name>Mn(2+)</name>
        <dbReference type="ChEBI" id="CHEBI:29035"/>
        <label>2</label>
    </ligand>
</feature>
<dbReference type="Gene3D" id="3.40.630.10">
    <property type="entry name" value="Zn peptidases"/>
    <property type="match status" value="1"/>
</dbReference>
<feature type="binding site" evidence="1">
    <location>
        <position position="150"/>
    </location>
    <ligand>
        <name>Mn(2+)</name>
        <dbReference type="ChEBI" id="CHEBI:29035"/>
        <label>2</label>
    </ligand>
</feature>
<evidence type="ECO:0000313" key="3">
    <source>
        <dbReference type="EMBL" id="PZX04575.1"/>
    </source>
</evidence>
<dbReference type="GO" id="GO:0046872">
    <property type="term" value="F:metal ion binding"/>
    <property type="evidence" value="ECO:0007669"/>
    <property type="project" value="UniProtKB-KW"/>
</dbReference>
<feature type="binding site" evidence="1">
    <location>
        <position position="90"/>
    </location>
    <ligand>
        <name>Mn(2+)</name>
        <dbReference type="ChEBI" id="CHEBI:29035"/>
        <label>2</label>
    </ligand>
</feature>
<gene>
    <name evidence="3" type="ORF">C7437_10487</name>
</gene>
<dbReference type="Proteomes" id="UP000248646">
    <property type="component" value="Unassembled WGS sequence"/>
</dbReference>
<dbReference type="AlphaFoldDB" id="A0A2W7ME76"/>
<dbReference type="InterPro" id="IPR037484">
    <property type="entry name" value="AmhX-like"/>
</dbReference>
<protein>
    <submittedName>
        <fullName evidence="3">Amidohydrolase</fullName>
    </submittedName>
</protein>
<proteinExistence type="predicted"/>
<comment type="cofactor">
    <cofactor evidence="1">
        <name>Mn(2+)</name>
        <dbReference type="ChEBI" id="CHEBI:29035"/>
    </cofactor>
    <text evidence="1">The Mn(2+) ion enhances activity.</text>
</comment>
<evidence type="ECO:0000313" key="4">
    <source>
        <dbReference type="Proteomes" id="UP000248646"/>
    </source>
</evidence>
<dbReference type="NCBIfam" id="TIGR01891">
    <property type="entry name" value="amidohydrolases"/>
    <property type="match status" value="1"/>
</dbReference>
<evidence type="ECO:0000259" key="2">
    <source>
        <dbReference type="Pfam" id="PF07687"/>
    </source>
</evidence>
<dbReference type="PANTHER" id="PTHR11014:SF122">
    <property type="entry name" value="AMIDOHYDROLASE AMHX"/>
    <property type="match status" value="1"/>
</dbReference>
<dbReference type="EMBL" id="QKZI01000004">
    <property type="protein sequence ID" value="PZX04575.1"/>
    <property type="molecule type" value="Genomic_DNA"/>
</dbReference>
<dbReference type="CDD" id="cd08018">
    <property type="entry name" value="M20_Acy1_amhX-like"/>
    <property type="match status" value="1"/>
</dbReference>